<comment type="caution">
    <text evidence="5">The sequence shown here is derived from an EMBL/GenBank/DDBJ whole genome shotgun (WGS) entry which is preliminary data.</text>
</comment>
<dbReference type="PANTHER" id="PTHR43280">
    <property type="entry name" value="ARAC-FAMILY TRANSCRIPTIONAL REGULATOR"/>
    <property type="match status" value="1"/>
</dbReference>
<gene>
    <name evidence="5" type="ORF">BIFANG_02680</name>
</gene>
<feature type="domain" description="HTH araC/xylS-type" evidence="4">
    <location>
        <begin position="232"/>
        <end position="330"/>
    </location>
</feature>
<evidence type="ECO:0000313" key="6">
    <source>
        <dbReference type="Proteomes" id="UP000006408"/>
    </source>
</evidence>
<keyword evidence="2" id="KW-0238">DNA-binding</keyword>
<dbReference type="eggNOG" id="COG2207">
    <property type="taxonomic scope" value="Bacteria"/>
</dbReference>
<dbReference type="GO" id="GO:0043565">
    <property type="term" value="F:sequence-specific DNA binding"/>
    <property type="evidence" value="ECO:0007669"/>
    <property type="project" value="InterPro"/>
</dbReference>
<dbReference type="SUPFAM" id="SSF46689">
    <property type="entry name" value="Homeodomain-like"/>
    <property type="match status" value="1"/>
</dbReference>
<protein>
    <submittedName>
        <fullName evidence="5">Transcriptional regulator, AraC family</fullName>
    </submittedName>
</protein>
<evidence type="ECO:0000259" key="4">
    <source>
        <dbReference type="PROSITE" id="PS01124"/>
    </source>
</evidence>
<dbReference type="PANTHER" id="PTHR43280:SF28">
    <property type="entry name" value="HTH-TYPE TRANSCRIPTIONAL ACTIVATOR RHAS"/>
    <property type="match status" value="1"/>
</dbReference>
<keyword evidence="1" id="KW-0805">Transcription regulation</keyword>
<dbReference type="EMBL" id="ABYS02000004">
    <property type="protein sequence ID" value="EEP21321.1"/>
    <property type="molecule type" value="Genomic_DNA"/>
</dbReference>
<dbReference type="PATRIC" id="fig|518635.17.peg.623"/>
<dbReference type="CDD" id="cd02208">
    <property type="entry name" value="cupin_RmlC-like"/>
    <property type="match status" value="1"/>
</dbReference>
<evidence type="ECO:0000256" key="3">
    <source>
        <dbReference type="ARBA" id="ARBA00023163"/>
    </source>
</evidence>
<dbReference type="Proteomes" id="UP000006408">
    <property type="component" value="Unassembled WGS sequence"/>
</dbReference>
<dbReference type="eggNOG" id="COG1917">
    <property type="taxonomic scope" value="Bacteria"/>
</dbReference>
<evidence type="ECO:0000256" key="1">
    <source>
        <dbReference type="ARBA" id="ARBA00023015"/>
    </source>
</evidence>
<dbReference type="GeneID" id="42864949"/>
<sequence length="349" mass="39540">MEQMDLKESYPQGIVPTAEWGRLPNGAEIVRYDAPMFFSFTEHSLLSQYPNMRAECHWHIDFEFTYVIRGHMWYFVNGKTIRIDEGQAIFVNSRQLHYGFTKDGTDCEFSCVLLNPARMCASAEVYERFIASLAKDDAFPYAVFRSDGGHGGAVIEQIMRLHNVKFGRLDHTKRDDLPPMAGTMALSDDMESLTVLSCFYQMIRELTMAARDRGNNGMTVPSVRHSHVIALGMMCDFVRRQYTRQITLEQIAESGAVGRTACAAIFRELLNQTPIEFVNDVRVRSAANLLTATQLPIATIASRTGFSSTSYFTRTFRHIMHITPLRYRNNAACGSPMDSASQSVVTEYR</sequence>
<dbReference type="SUPFAM" id="SSF51182">
    <property type="entry name" value="RmlC-like cupins"/>
    <property type="match status" value="1"/>
</dbReference>
<reference evidence="5" key="1">
    <citation type="submission" date="2009-04" db="EMBL/GenBank/DDBJ databases">
        <authorList>
            <person name="Weinstock G."/>
            <person name="Sodergren E."/>
            <person name="Clifton S."/>
            <person name="Fulton L."/>
            <person name="Fulton B."/>
            <person name="Courtney L."/>
            <person name="Fronick C."/>
            <person name="Harrison M."/>
            <person name="Strong C."/>
            <person name="Farmer C."/>
            <person name="Delahaunty K."/>
            <person name="Markovic C."/>
            <person name="Hall O."/>
            <person name="Minx P."/>
            <person name="Tomlinson C."/>
            <person name="Mitreva M."/>
            <person name="Nelson J."/>
            <person name="Hou S."/>
            <person name="Wollam A."/>
            <person name="Pepin K.H."/>
            <person name="Johnson M."/>
            <person name="Bhonagiri V."/>
            <person name="Nash W.E."/>
            <person name="Warren W."/>
            <person name="Chinwalla A."/>
            <person name="Mardis E.R."/>
            <person name="Wilson R.K."/>
        </authorList>
    </citation>
    <scope>NUCLEOTIDE SEQUENCE [LARGE SCALE GENOMIC DNA]</scope>
    <source>
        <strain evidence="5">DSM 20098</strain>
    </source>
</reference>
<name>C4FEE0_9BIFI</name>
<dbReference type="InterPro" id="IPR009057">
    <property type="entry name" value="Homeodomain-like_sf"/>
</dbReference>
<dbReference type="PROSITE" id="PS01124">
    <property type="entry name" value="HTH_ARAC_FAMILY_2"/>
    <property type="match status" value="1"/>
</dbReference>
<dbReference type="InterPro" id="IPR014710">
    <property type="entry name" value="RmlC-like_jellyroll"/>
</dbReference>
<dbReference type="AlphaFoldDB" id="C4FEE0"/>
<dbReference type="Gene3D" id="2.60.120.10">
    <property type="entry name" value="Jelly Rolls"/>
    <property type="match status" value="1"/>
</dbReference>
<dbReference type="Pfam" id="PF12833">
    <property type="entry name" value="HTH_18"/>
    <property type="match status" value="1"/>
</dbReference>
<evidence type="ECO:0000256" key="2">
    <source>
        <dbReference type="ARBA" id="ARBA00023125"/>
    </source>
</evidence>
<dbReference type="InterPro" id="IPR020449">
    <property type="entry name" value="Tscrpt_reg_AraC-type_HTH"/>
</dbReference>
<dbReference type="HOGENOM" id="CLU_000445_88_3_11"/>
<dbReference type="InterPro" id="IPR003313">
    <property type="entry name" value="AraC-bd"/>
</dbReference>
<dbReference type="SMART" id="SM00342">
    <property type="entry name" value="HTH_ARAC"/>
    <property type="match status" value="1"/>
</dbReference>
<proteinExistence type="predicted"/>
<organism evidence="5 6">
    <name type="scientific">Bifidobacterium angulatum DSM 20098 = JCM 7096</name>
    <dbReference type="NCBI Taxonomy" id="518635"/>
    <lineage>
        <taxon>Bacteria</taxon>
        <taxon>Bacillati</taxon>
        <taxon>Actinomycetota</taxon>
        <taxon>Actinomycetes</taxon>
        <taxon>Bifidobacteriales</taxon>
        <taxon>Bifidobacteriaceae</taxon>
        <taxon>Bifidobacterium</taxon>
    </lineage>
</organism>
<dbReference type="InterPro" id="IPR011051">
    <property type="entry name" value="RmlC_Cupin_sf"/>
</dbReference>
<dbReference type="RefSeq" id="WP_003825981.1">
    <property type="nucleotide sequence ID" value="NZ_AP012322.1"/>
</dbReference>
<dbReference type="Gene3D" id="1.10.10.60">
    <property type="entry name" value="Homeodomain-like"/>
    <property type="match status" value="1"/>
</dbReference>
<dbReference type="KEGG" id="bang:BBAG_0601"/>
<accession>C4FEE0</accession>
<dbReference type="STRING" id="1683.Bang102_005260"/>
<evidence type="ECO:0000313" key="5">
    <source>
        <dbReference type="EMBL" id="EEP21321.1"/>
    </source>
</evidence>
<keyword evidence="3" id="KW-0804">Transcription</keyword>
<keyword evidence="6" id="KW-1185">Reference proteome</keyword>
<dbReference type="GO" id="GO:0003700">
    <property type="term" value="F:DNA-binding transcription factor activity"/>
    <property type="evidence" value="ECO:0007669"/>
    <property type="project" value="InterPro"/>
</dbReference>
<dbReference type="PRINTS" id="PR00032">
    <property type="entry name" value="HTHARAC"/>
</dbReference>
<dbReference type="InterPro" id="IPR018060">
    <property type="entry name" value="HTH_AraC"/>
</dbReference>
<dbReference type="Pfam" id="PF02311">
    <property type="entry name" value="AraC_binding"/>
    <property type="match status" value="1"/>
</dbReference>